<comment type="similarity">
    <text evidence="1">Belongs to the pseudomonas-type ThrB family.</text>
</comment>
<dbReference type="Pfam" id="PF01636">
    <property type="entry name" value="APH"/>
    <property type="match status" value="1"/>
</dbReference>
<name>A0ABZ2R841_9MICC</name>
<reference evidence="3 4" key="1">
    <citation type="submission" date="2024-03" db="EMBL/GenBank/DDBJ databases">
        <title>Rhodococcus navarretei sp. nov. and Pseudarthrobacter quantumdoti sp. nov., two new species with the ability to biosynthesize Quantum Dots isolated from soil samples at Union Glacier, Antarctica.</title>
        <authorList>
            <person name="Vargas M."/>
        </authorList>
    </citation>
    <scope>NUCLEOTIDE SEQUENCE [LARGE SCALE GENOMIC DNA]</scope>
    <source>
        <strain evidence="3 4">RC-2-3</strain>
    </source>
</reference>
<accession>A0ABZ2R841</accession>
<evidence type="ECO:0000256" key="1">
    <source>
        <dbReference type="ARBA" id="ARBA00038240"/>
    </source>
</evidence>
<dbReference type="Gene3D" id="3.90.1200.10">
    <property type="match status" value="1"/>
</dbReference>
<evidence type="ECO:0000313" key="4">
    <source>
        <dbReference type="Proteomes" id="UP001623384"/>
    </source>
</evidence>
<keyword evidence="4" id="KW-1185">Reference proteome</keyword>
<evidence type="ECO:0000259" key="2">
    <source>
        <dbReference type="Pfam" id="PF01636"/>
    </source>
</evidence>
<dbReference type="SUPFAM" id="SSF56112">
    <property type="entry name" value="Protein kinase-like (PK-like)"/>
    <property type="match status" value="1"/>
</dbReference>
<dbReference type="InterPro" id="IPR002575">
    <property type="entry name" value="Aminoglycoside_PTrfase"/>
</dbReference>
<proteinExistence type="inferred from homology"/>
<protein>
    <submittedName>
        <fullName evidence="3">Phosphotransferase</fullName>
    </submittedName>
</protein>
<dbReference type="Proteomes" id="UP001623384">
    <property type="component" value="Chromosome"/>
</dbReference>
<dbReference type="EMBL" id="CP148033">
    <property type="protein sequence ID" value="WXK93490.1"/>
    <property type="molecule type" value="Genomic_DNA"/>
</dbReference>
<feature type="domain" description="Aminoglycoside phosphotransferase" evidence="2">
    <location>
        <begin position="44"/>
        <end position="232"/>
    </location>
</feature>
<dbReference type="RefSeq" id="WP_406635889.1">
    <property type="nucleotide sequence ID" value="NZ_CP148033.1"/>
</dbReference>
<dbReference type="PANTHER" id="PTHR21064">
    <property type="entry name" value="AMINOGLYCOSIDE PHOSPHOTRANSFERASE DOMAIN-CONTAINING PROTEIN-RELATED"/>
    <property type="match status" value="1"/>
</dbReference>
<dbReference type="InterPro" id="IPR050249">
    <property type="entry name" value="Pseudomonas-type_ThrB"/>
</dbReference>
<dbReference type="PANTHER" id="PTHR21064:SF6">
    <property type="entry name" value="AMINOGLYCOSIDE PHOSPHOTRANSFERASE DOMAIN-CONTAINING PROTEIN"/>
    <property type="match status" value="1"/>
</dbReference>
<dbReference type="InterPro" id="IPR011009">
    <property type="entry name" value="Kinase-like_dom_sf"/>
</dbReference>
<evidence type="ECO:0000313" key="3">
    <source>
        <dbReference type="EMBL" id="WXK93490.1"/>
    </source>
</evidence>
<organism evidence="3 4">
    <name type="scientific">Pseudarthrobacter quantipunctorum</name>
    <dbReference type="NCBI Taxonomy" id="3128980"/>
    <lineage>
        <taxon>Bacteria</taxon>
        <taxon>Bacillati</taxon>
        <taxon>Actinomycetota</taxon>
        <taxon>Actinomycetes</taxon>
        <taxon>Micrococcales</taxon>
        <taxon>Micrococcaceae</taxon>
        <taxon>Pseudarthrobacter</taxon>
    </lineage>
</organism>
<dbReference type="Gene3D" id="3.30.200.20">
    <property type="entry name" value="Phosphorylase Kinase, domain 1"/>
    <property type="match status" value="1"/>
</dbReference>
<gene>
    <name evidence="3" type="ORF">WHH00_01455</name>
</gene>
<sequence length="332" mass="36065">MTSTMGVLLDRAGVELPLSELANLWPLGGWNSVAPVPGGKNEHLRVAAGEGVHYLRRSYRSKPQAELTSQLRLMRLLRDRGFPAPEVVSASSGSNHAELDGRLWIATRGVEGTPFNDASTAHVRAMGRTLARYHQTVADLPAAVTEPAVLVELRTRAKDHGVDPALRNRTAHLVAQLSEVLPHLPRVVVHGGARRGSLVFNGSEVAGVLDFDSAHADVRVLDLAVAVHDVGKVYTGPGEADNKVALDLSRVAELLAAYNRDLQPTEAEIEALPLLLEAKRLKRGLGRLSRSRHGESLSDNDYMKIRLEDQRIAWLDEHRTALAAIVRKALAG</sequence>